<proteinExistence type="predicted"/>
<comment type="caution">
    <text evidence="1">The sequence shown here is derived from an EMBL/GenBank/DDBJ whole genome shotgun (WGS) entry which is preliminary data.</text>
</comment>
<protein>
    <submittedName>
        <fullName evidence="1">SCAN domain-containing protein 3</fullName>
    </submittedName>
</protein>
<dbReference type="Proteomes" id="UP000031668">
    <property type="component" value="Unassembled WGS sequence"/>
</dbReference>
<gene>
    <name evidence="1" type="ORF">RF11_15677</name>
</gene>
<dbReference type="AlphaFoldDB" id="A0A0C2N7I1"/>
<dbReference type="OMA" id="RYCCEGE"/>
<dbReference type="PANTHER" id="PTHR45913:SF19">
    <property type="entry name" value="LOW QUALITY PROTEIN: ZINC FINGER BED DOMAIN-CONTAINING PROTEIN 5-LIKE"/>
    <property type="match status" value="1"/>
</dbReference>
<evidence type="ECO:0000313" key="1">
    <source>
        <dbReference type="EMBL" id="KII69897.1"/>
    </source>
</evidence>
<dbReference type="PANTHER" id="PTHR45913">
    <property type="entry name" value="EPM2A-INTERACTING PROTEIN 1"/>
    <property type="match status" value="1"/>
</dbReference>
<organism evidence="1 2">
    <name type="scientific">Thelohanellus kitauei</name>
    <name type="common">Myxosporean</name>
    <dbReference type="NCBI Taxonomy" id="669202"/>
    <lineage>
        <taxon>Eukaryota</taxon>
        <taxon>Metazoa</taxon>
        <taxon>Cnidaria</taxon>
        <taxon>Myxozoa</taxon>
        <taxon>Myxosporea</taxon>
        <taxon>Bivalvulida</taxon>
        <taxon>Platysporina</taxon>
        <taxon>Myxobolidae</taxon>
        <taxon>Thelohanellus</taxon>
    </lineage>
</organism>
<dbReference type="OrthoDB" id="6144063at2759"/>
<keyword evidence="2" id="KW-1185">Reference proteome</keyword>
<sequence>MSEDDPCQLIARLKNSKFAIRLDKSIDIANASQLLVCVRYCCEGEVLEDFMCFKSLPGRTSGEDLFRVLDSFFEDSELALKQCIGVCTDGVAVMTGSKSGLVARVKQAAPHIVSTQCMIHRNALATKNYLVYFKEKKSPTIK</sequence>
<dbReference type="EMBL" id="JWZT01002253">
    <property type="protein sequence ID" value="KII69897.1"/>
    <property type="molecule type" value="Genomic_DNA"/>
</dbReference>
<evidence type="ECO:0000313" key="2">
    <source>
        <dbReference type="Proteomes" id="UP000031668"/>
    </source>
</evidence>
<accession>A0A0C2N7I1</accession>
<reference evidence="1 2" key="1">
    <citation type="journal article" date="2014" name="Genome Biol. Evol.">
        <title>The genome of the myxosporean Thelohanellus kitauei shows adaptations to nutrient acquisition within its fish host.</title>
        <authorList>
            <person name="Yang Y."/>
            <person name="Xiong J."/>
            <person name="Zhou Z."/>
            <person name="Huo F."/>
            <person name="Miao W."/>
            <person name="Ran C."/>
            <person name="Liu Y."/>
            <person name="Zhang J."/>
            <person name="Feng J."/>
            <person name="Wang M."/>
            <person name="Wang M."/>
            <person name="Wang L."/>
            <person name="Yao B."/>
        </authorList>
    </citation>
    <scope>NUCLEOTIDE SEQUENCE [LARGE SCALE GENOMIC DNA]</scope>
    <source>
        <strain evidence="1">Wuqing</strain>
    </source>
</reference>
<name>A0A0C2N7I1_THEKT</name>